<evidence type="ECO:0000313" key="3">
    <source>
        <dbReference type="Proteomes" id="UP001604002"/>
    </source>
</evidence>
<feature type="transmembrane region" description="Helical" evidence="1">
    <location>
        <begin position="55"/>
        <end position="74"/>
    </location>
</feature>
<evidence type="ECO:0008006" key="4">
    <source>
        <dbReference type="Google" id="ProtNLM"/>
    </source>
</evidence>
<proteinExistence type="predicted"/>
<dbReference type="Proteomes" id="UP001604002">
    <property type="component" value="Unassembled WGS sequence"/>
</dbReference>
<keyword evidence="1" id="KW-1133">Transmembrane helix</keyword>
<evidence type="ECO:0000313" key="2">
    <source>
        <dbReference type="EMBL" id="MFG1371472.1"/>
    </source>
</evidence>
<keyword evidence="3" id="KW-1185">Reference proteome</keyword>
<dbReference type="EMBL" id="JBAFVH010000002">
    <property type="protein sequence ID" value="MFG1371472.1"/>
    <property type="molecule type" value="Genomic_DNA"/>
</dbReference>
<feature type="transmembrane region" description="Helical" evidence="1">
    <location>
        <begin position="86"/>
        <end position="106"/>
    </location>
</feature>
<comment type="caution">
    <text evidence="2">The sequence shown here is derived from an EMBL/GenBank/DDBJ whole genome shotgun (WGS) entry which is preliminary data.</text>
</comment>
<keyword evidence="1" id="KW-0812">Transmembrane</keyword>
<organism evidence="2 3">
    <name type="scientific">Xanthobacter oligotrophicus</name>
    <dbReference type="NCBI Taxonomy" id="2607286"/>
    <lineage>
        <taxon>Bacteria</taxon>
        <taxon>Pseudomonadati</taxon>
        <taxon>Pseudomonadota</taxon>
        <taxon>Alphaproteobacteria</taxon>
        <taxon>Hyphomicrobiales</taxon>
        <taxon>Xanthobacteraceae</taxon>
        <taxon>Xanthobacter</taxon>
    </lineage>
</organism>
<name>A0ABW6ZRY4_9HYPH</name>
<dbReference type="RefSeq" id="WP_393991453.1">
    <property type="nucleotide sequence ID" value="NZ_JBAFVH010000002.1"/>
</dbReference>
<keyword evidence="1" id="KW-0472">Membrane</keyword>
<accession>A0ABW6ZRY4</accession>
<sequence>MTGAFNILRHNADRSIEWFSSIVMLNWAFILSLPGETMAVEGTFSEFNHYGLGEERLAVVLALVGAVRIVVLWINGRWPRGPLLRIGGCVVGAMIWGQIAWLMALGTIIDRGIVATGTGVYAMLAVAEILSIYKAAFDARYERGQ</sequence>
<protein>
    <recommendedName>
        <fullName evidence="4">Transmembrane protein</fullName>
    </recommendedName>
</protein>
<gene>
    <name evidence="2" type="ORF">V5F32_04780</name>
</gene>
<evidence type="ECO:0000256" key="1">
    <source>
        <dbReference type="SAM" id="Phobius"/>
    </source>
</evidence>
<feature type="transmembrane region" description="Helical" evidence="1">
    <location>
        <begin position="112"/>
        <end position="133"/>
    </location>
</feature>
<reference evidence="2 3" key="1">
    <citation type="submission" date="2024-02" db="EMBL/GenBank/DDBJ databases">
        <title>Expansion and revision of Xanthobacter and proposal of Roseixanthobacter gen. nov.</title>
        <authorList>
            <person name="Soltysiak M.P.M."/>
            <person name="Jalihal A."/>
            <person name="Ory A."/>
            <person name="Chrisophersen C."/>
            <person name="Lee A.D."/>
            <person name="Boulton J."/>
            <person name="Springer M."/>
        </authorList>
    </citation>
    <scope>NUCLEOTIDE SEQUENCE [LARGE SCALE GENOMIC DNA]</scope>
    <source>
        <strain evidence="2 3">23A</strain>
    </source>
</reference>
<feature type="transmembrane region" description="Helical" evidence="1">
    <location>
        <begin position="16"/>
        <end position="35"/>
    </location>
</feature>